<keyword evidence="3" id="KW-1185">Reference proteome</keyword>
<dbReference type="Proteomes" id="UP000321570">
    <property type="component" value="Unassembled WGS sequence"/>
</dbReference>
<dbReference type="Gene3D" id="3.30.420.10">
    <property type="entry name" value="Ribonuclease H-like superfamily/Ribonuclease H"/>
    <property type="match status" value="1"/>
</dbReference>
<dbReference type="InterPro" id="IPR012337">
    <property type="entry name" value="RNaseH-like_sf"/>
</dbReference>
<evidence type="ECO:0000313" key="2">
    <source>
        <dbReference type="EMBL" id="VUZ50530.1"/>
    </source>
</evidence>
<protein>
    <recommendedName>
        <fullName evidence="1">Integrase catalytic domain-containing protein</fullName>
    </recommendedName>
</protein>
<dbReference type="GO" id="GO:0015074">
    <property type="term" value="P:DNA integration"/>
    <property type="evidence" value="ECO:0007669"/>
    <property type="project" value="InterPro"/>
</dbReference>
<dbReference type="PROSITE" id="PS50994">
    <property type="entry name" value="INTEGRASE"/>
    <property type="match status" value="1"/>
</dbReference>
<organism evidence="2 3">
    <name type="scientific">Hymenolepis diminuta</name>
    <name type="common">Rat tapeworm</name>
    <dbReference type="NCBI Taxonomy" id="6216"/>
    <lineage>
        <taxon>Eukaryota</taxon>
        <taxon>Metazoa</taxon>
        <taxon>Spiralia</taxon>
        <taxon>Lophotrochozoa</taxon>
        <taxon>Platyhelminthes</taxon>
        <taxon>Cestoda</taxon>
        <taxon>Eucestoda</taxon>
        <taxon>Cyclophyllidea</taxon>
        <taxon>Hymenolepididae</taxon>
        <taxon>Hymenolepis</taxon>
    </lineage>
</organism>
<dbReference type="AlphaFoldDB" id="A0A564YTM7"/>
<gene>
    <name evidence="2" type="ORF">WMSIL1_LOCUS9492</name>
</gene>
<evidence type="ECO:0000313" key="3">
    <source>
        <dbReference type="Proteomes" id="UP000321570"/>
    </source>
</evidence>
<reference evidence="2 3" key="1">
    <citation type="submission" date="2019-07" db="EMBL/GenBank/DDBJ databases">
        <authorList>
            <person name="Jastrzebski P J."/>
            <person name="Paukszto L."/>
            <person name="Jastrzebski P J."/>
        </authorList>
    </citation>
    <scope>NUCLEOTIDE SEQUENCE [LARGE SCALE GENOMIC DNA]</scope>
    <source>
        <strain evidence="2 3">WMS-il1</strain>
    </source>
</reference>
<sequence length="172" mass="19750">MTPDSVTDNYCAIKSEGRLHINKGDGRLRDNLWEPLILRQNTDNTTVSLIFWFPTPYMSNRQPKIMVVLSLVKITIFRCTCAKMAKPANERKLISTLKPHSEHFHCRIPNSTTSILTLLVLSYLLTCVDRFSRWQDAFPMRDLAAETVARIFTERWIATFSVPSTITTDRGT</sequence>
<dbReference type="EMBL" id="CABIJS010000377">
    <property type="protein sequence ID" value="VUZ50530.1"/>
    <property type="molecule type" value="Genomic_DNA"/>
</dbReference>
<evidence type="ECO:0000259" key="1">
    <source>
        <dbReference type="PROSITE" id="PS50994"/>
    </source>
</evidence>
<accession>A0A564YTM7</accession>
<dbReference type="InterPro" id="IPR001584">
    <property type="entry name" value="Integrase_cat-core"/>
</dbReference>
<proteinExistence type="predicted"/>
<dbReference type="InterPro" id="IPR036397">
    <property type="entry name" value="RNaseH_sf"/>
</dbReference>
<feature type="domain" description="Integrase catalytic" evidence="1">
    <location>
        <begin position="95"/>
        <end position="172"/>
    </location>
</feature>
<name>A0A564YTM7_HYMDI</name>
<dbReference type="SUPFAM" id="SSF53098">
    <property type="entry name" value="Ribonuclease H-like"/>
    <property type="match status" value="1"/>
</dbReference>
<dbReference type="GO" id="GO:0003676">
    <property type="term" value="F:nucleic acid binding"/>
    <property type="evidence" value="ECO:0007669"/>
    <property type="project" value="InterPro"/>
</dbReference>